<organism evidence="1 2">
    <name type="scientific">Hymenobacter rubripertinctus</name>
    <dbReference type="NCBI Taxonomy" id="2029981"/>
    <lineage>
        <taxon>Bacteria</taxon>
        <taxon>Pseudomonadati</taxon>
        <taxon>Bacteroidota</taxon>
        <taxon>Cytophagia</taxon>
        <taxon>Cytophagales</taxon>
        <taxon>Hymenobacteraceae</taxon>
        <taxon>Hymenobacter</taxon>
    </lineage>
</organism>
<accession>A0A418QL04</accession>
<protein>
    <submittedName>
        <fullName evidence="1">Uncharacterized protein</fullName>
    </submittedName>
</protein>
<reference evidence="1 2" key="1">
    <citation type="submission" date="2018-09" db="EMBL/GenBank/DDBJ databases">
        <authorList>
            <person name="Zeman M."/>
            <person name="Pardy F."/>
        </authorList>
    </citation>
    <scope>NUCLEOTIDE SEQUENCE [LARGE SCALE GENOMIC DNA]</scope>
    <source>
        <strain evidence="1 2">CCM 8852</strain>
    </source>
</reference>
<evidence type="ECO:0000313" key="2">
    <source>
        <dbReference type="Proteomes" id="UP000284250"/>
    </source>
</evidence>
<gene>
    <name evidence="1" type="ORF">D0T11_19730</name>
</gene>
<comment type="caution">
    <text evidence="1">The sequence shown here is derived from an EMBL/GenBank/DDBJ whole genome shotgun (WGS) entry which is preliminary data.</text>
</comment>
<sequence length="168" mass="18860">MRPQDVAVLFKILLLDNTAWQSKELAQALYLSPTEISFSLKRCQYARLLGGPDYQVARRTFLEFLLHGLAVVFPTQPGAHVRGLPTAHSAAPLREQFVAEQVYVWPDAESEHWGSAIEPLYPRAPQAAKADSKLYELLALADALRVGRPRERKLAGELLREFTCPVHV</sequence>
<keyword evidence="2" id="KW-1185">Reference proteome</keyword>
<name>A0A418QL04_9BACT</name>
<dbReference type="EMBL" id="QYCN01000047">
    <property type="protein sequence ID" value="RIY05814.1"/>
    <property type="molecule type" value="Genomic_DNA"/>
</dbReference>
<dbReference type="AlphaFoldDB" id="A0A418QL04"/>
<reference evidence="1 2" key="2">
    <citation type="submission" date="2019-01" db="EMBL/GenBank/DDBJ databases">
        <title>Hymenobacter humicola sp. nov., isolated from soils in Antarctica.</title>
        <authorList>
            <person name="Sedlacek I."/>
            <person name="Holochova P."/>
            <person name="Kralova S."/>
            <person name="Pantucek R."/>
            <person name="Stankova E."/>
            <person name="Vrbovska V."/>
            <person name="Kristofova L."/>
            <person name="Svec P."/>
            <person name="Busse H.-J."/>
        </authorList>
    </citation>
    <scope>NUCLEOTIDE SEQUENCE [LARGE SCALE GENOMIC DNA]</scope>
    <source>
        <strain evidence="1 2">CCM 8852</strain>
    </source>
</reference>
<proteinExistence type="predicted"/>
<evidence type="ECO:0000313" key="1">
    <source>
        <dbReference type="EMBL" id="RIY05814.1"/>
    </source>
</evidence>
<dbReference type="Proteomes" id="UP000284250">
    <property type="component" value="Unassembled WGS sequence"/>
</dbReference>
<dbReference type="OrthoDB" id="194359at2"/>